<evidence type="ECO:0000313" key="3">
    <source>
        <dbReference type="Proteomes" id="UP000075243"/>
    </source>
</evidence>
<gene>
    <name evidence="2" type="ORF">KK1_000081</name>
</gene>
<dbReference type="EMBL" id="CM003613">
    <property type="protein sequence ID" value="KYP53917.1"/>
    <property type="molecule type" value="Genomic_DNA"/>
</dbReference>
<dbReference type="PANTHER" id="PTHR11439:SF483">
    <property type="entry name" value="PEPTIDE SYNTHASE GLIP-LIKE, PUTATIVE (AFU_ORTHOLOGUE AFUA_3G12920)-RELATED"/>
    <property type="match status" value="1"/>
</dbReference>
<reference evidence="2 3" key="1">
    <citation type="journal article" date="2012" name="Nat. Biotechnol.">
        <title>Draft genome sequence of pigeonpea (Cajanus cajan), an orphan legume crop of resource-poor farmers.</title>
        <authorList>
            <person name="Varshney R.K."/>
            <person name="Chen W."/>
            <person name="Li Y."/>
            <person name="Bharti A.K."/>
            <person name="Saxena R.K."/>
            <person name="Schlueter J.A."/>
            <person name="Donoghue M.T."/>
            <person name="Azam S."/>
            <person name="Fan G."/>
            <person name="Whaley A.M."/>
            <person name="Farmer A.D."/>
            <person name="Sheridan J."/>
            <person name="Iwata A."/>
            <person name="Tuteja R."/>
            <person name="Penmetsa R.V."/>
            <person name="Wu W."/>
            <person name="Upadhyaya H.D."/>
            <person name="Yang S.P."/>
            <person name="Shah T."/>
            <person name="Saxena K.B."/>
            <person name="Michael T."/>
            <person name="McCombie W.R."/>
            <person name="Yang B."/>
            <person name="Zhang G."/>
            <person name="Yang H."/>
            <person name="Wang J."/>
            <person name="Spillane C."/>
            <person name="Cook D.R."/>
            <person name="May G.D."/>
            <person name="Xu X."/>
            <person name="Jackson S.A."/>
        </authorList>
    </citation>
    <scope>NUCLEOTIDE SEQUENCE [LARGE SCALE GENOMIC DNA]</scope>
    <source>
        <strain evidence="3">cv. Asha</strain>
    </source>
</reference>
<dbReference type="AlphaFoldDB" id="A0A151SGK3"/>
<dbReference type="Gramene" id="C.cajan_00081.t">
    <property type="protein sequence ID" value="C.cajan_00081.t.cds1"/>
    <property type="gene ID" value="C.cajan_00081"/>
</dbReference>
<evidence type="ECO:0000313" key="2">
    <source>
        <dbReference type="EMBL" id="KYP53917.1"/>
    </source>
</evidence>
<keyword evidence="3" id="KW-1185">Reference proteome</keyword>
<accession>A0A151SGK3</accession>
<feature type="region of interest" description="Disordered" evidence="1">
    <location>
        <begin position="1"/>
        <end position="20"/>
    </location>
</feature>
<dbReference type="PANTHER" id="PTHR11439">
    <property type="entry name" value="GAG-POL-RELATED RETROTRANSPOSON"/>
    <property type="match status" value="1"/>
</dbReference>
<dbReference type="Proteomes" id="UP000075243">
    <property type="component" value="Chromosome 11"/>
</dbReference>
<proteinExistence type="predicted"/>
<organism evidence="2 3">
    <name type="scientific">Cajanus cajan</name>
    <name type="common">Pigeon pea</name>
    <name type="synonym">Cajanus indicus</name>
    <dbReference type="NCBI Taxonomy" id="3821"/>
    <lineage>
        <taxon>Eukaryota</taxon>
        <taxon>Viridiplantae</taxon>
        <taxon>Streptophyta</taxon>
        <taxon>Embryophyta</taxon>
        <taxon>Tracheophyta</taxon>
        <taxon>Spermatophyta</taxon>
        <taxon>Magnoliopsida</taxon>
        <taxon>eudicotyledons</taxon>
        <taxon>Gunneridae</taxon>
        <taxon>Pentapetalae</taxon>
        <taxon>rosids</taxon>
        <taxon>fabids</taxon>
        <taxon>Fabales</taxon>
        <taxon>Fabaceae</taxon>
        <taxon>Papilionoideae</taxon>
        <taxon>50 kb inversion clade</taxon>
        <taxon>NPAAA clade</taxon>
        <taxon>indigoferoid/millettioid clade</taxon>
        <taxon>Phaseoleae</taxon>
        <taxon>Cajanus</taxon>
    </lineage>
</organism>
<protein>
    <submittedName>
        <fullName evidence="2">Retrovirus-related Pol polyprotein from transposon TNT 1-94</fullName>
    </submittedName>
</protein>
<name>A0A151SGK3_CAJCA</name>
<sequence>MTDCNPGRNPSVPGANWAKDEDGSRVDAMKFRQVVGCLMYLTVTCPDLMFGVSLISRFMADPKESHWAATKRLLRYVKGTTEHKIFYKIEGRSTSLIAYTDNNYAGDLDDRRITSGLVLVMGSGVVSWASKKQPIVSSSTTEAGYITAASCAFQCIWIRGILDQLGAKEKEAIGTMILCDNNSTIQLSKNPAFMAEANILQ</sequence>
<dbReference type="CDD" id="cd09272">
    <property type="entry name" value="RNase_HI_RT_Ty1"/>
    <property type="match status" value="1"/>
</dbReference>
<evidence type="ECO:0000256" key="1">
    <source>
        <dbReference type="SAM" id="MobiDB-lite"/>
    </source>
</evidence>